<dbReference type="NCBIfam" id="TIGR01065">
    <property type="entry name" value="hlyIII"/>
    <property type="match status" value="1"/>
</dbReference>
<evidence type="ECO:0000256" key="1">
    <source>
        <dbReference type="ARBA" id="ARBA00004651"/>
    </source>
</evidence>
<evidence type="ECO:0000256" key="4">
    <source>
        <dbReference type="ARBA" id="ARBA00022692"/>
    </source>
</evidence>
<feature type="transmembrane region" description="Helical" evidence="8">
    <location>
        <begin position="178"/>
        <end position="197"/>
    </location>
</feature>
<evidence type="ECO:0000256" key="3">
    <source>
        <dbReference type="ARBA" id="ARBA00022475"/>
    </source>
</evidence>
<dbReference type="Proteomes" id="UP000636949">
    <property type="component" value="Unassembled WGS sequence"/>
</dbReference>
<gene>
    <name evidence="9" type="ORF">GCM10010995_02820</name>
</gene>
<keyword evidence="7" id="KW-0862">Zinc</keyword>
<keyword evidence="5 8" id="KW-1133">Transmembrane helix</keyword>
<dbReference type="Pfam" id="PF03006">
    <property type="entry name" value="HlyIII"/>
    <property type="match status" value="1"/>
</dbReference>
<dbReference type="GO" id="GO:0005886">
    <property type="term" value="C:plasma membrane"/>
    <property type="evidence" value="ECO:0007669"/>
    <property type="project" value="UniProtKB-SubCell"/>
</dbReference>
<feature type="transmembrane region" description="Helical" evidence="8">
    <location>
        <begin position="124"/>
        <end position="145"/>
    </location>
</feature>
<comment type="caution">
    <text evidence="9">The sequence shown here is derived from an EMBL/GenBank/DDBJ whole genome shotgun (WGS) entry which is preliminary data.</text>
</comment>
<organism evidence="9 10">
    <name type="scientific">Cysteiniphilum litorale</name>
    <dbReference type="NCBI Taxonomy" id="2056700"/>
    <lineage>
        <taxon>Bacteria</taxon>
        <taxon>Pseudomonadati</taxon>
        <taxon>Pseudomonadota</taxon>
        <taxon>Gammaproteobacteria</taxon>
        <taxon>Thiotrichales</taxon>
        <taxon>Fastidiosibacteraceae</taxon>
        <taxon>Cysteiniphilum</taxon>
    </lineage>
</organism>
<feature type="binding site" evidence="7">
    <location>
        <position position="205"/>
    </location>
    <ligand>
        <name>Zn(2+)</name>
        <dbReference type="ChEBI" id="CHEBI:29105"/>
    </ligand>
</feature>
<dbReference type="PANTHER" id="PTHR20855:SF3">
    <property type="entry name" value="LD03007P"/>
    <property type="match status" value="1"/>
</dbReference>
<dbReference type="InterPro" id="IPR004254">
    <property type="entry name" value="AdipoR/HlyIII-related"/>
</dbReference>
<feature type="transmembrane region" description="Helical" evidence="8">
    <location>
        <begin position="206"/>
        <end position="227"/>
    </location>
</feature>
<protein>
    <submittedName>
        <fullName evidence="9">Hemolysin D</fullName>
    </submittedName>
</protein>
<dbReference type="RefSeq" id="WP_117001121.1">
    <property type="nucleotide sequence ID" value="NZ_BMJS01000001.1"/>
</dbReference>
<evidence type="ECO:0000256" key="2">
    <source>
        <dbReference type="ARBA" id="ARBA00008488"/>
    </source>
</evidence>
<dbReference type="InterPro" id="IPR005744">
    <property type="entry name" value="Hy-lIII"/>
</dbReference>
<feature type="binding site" evidence="7">
    <location>
        <position position="83"/>
    </location>
    <ligand>
        <name>Zn(2+)</name>
        <dbReference type="ChEBI" id="CHEBI:29105"/>
    </ligand>
</feature>
<evidence type="ECO:0000313" key="9">
    <source>
        <dbReference type="EMBL" id="GGF88978.1"/>
    </source>
</evidence>
<feature type="transmembrane region" description="Helical" evidence="8">
    <location>
        <begin position="152"/>
        <end position="172"/>
    </location>
</feature>
<dbReference type="PANTHER" id="PTHR20855">
    <property type="entry name" value="ADIPOR/PROGESTIN RECEPTOR-RELATED"/>
    <property type="match status" value="1"/>
</dbReference>
<evidence type="ECO:0000256" key="5">
    <source>
        <dbReference type="ARBA" id="ARBA00022989"/>
    </source>
</evidence>
<feature type="binding site" evidence="7">
    <location>
        <position position="209"/>
    </location>
    <ligand>
        <name>Zn(2+)</name>
        <dbReference type="ChEBI" id="CHEBI:29105"/>
    </ligand>
</feature>
<dbReference type="OrthoDB" id="9813689at2"/>
<keyword evidence="10" id="KW-1185">Reference proteome</keyword>
<accession>A0A8J3E7S4</accession>
<evidence type="ECO:0000313" key="10">
    <source>
        <dbReference type="Proteomes" id="UP000636949"/>
    </source>
</evidence>
<dbReference type="EMBL" id="BMJS01000001">
    <property type="protein sequence ID" value="GGF88978.1"/>
    <property type="molecule type" value="Genomic_DNA"/>
</dbReference>
<feature type="transmembrane region" description="Helical" evidence="8">
    <location>
        <begin position="60"/>
        <end position="79"/>
    </location>
</feature>
<keyword evidence="3" id="KW-1003">Cell membrane</keyword>
<keyword evidence="4 8" id="KW-0812">Transmembrane</keyword>
<evidence type="ECO:0000256" key="7">
    <source>
        <dbReference type="PIRSR" id="PIRSR604254-1"/>
    </source>
</evidence>
<name>A0A8J3E7S4_9GAMM</name>
<sequence length="231" mass="25522">MLLKETDSLNNEVGVYAVPKVLYSKREEFLNTLTHFIGALFSIVALIVMIVKAVTTGHTINVVAVTIFGVSLISMYGASSIYHGVSKPKLKKVLRKVDHLNIYFLIAGTYTPIALIALSGVYGWIIFALLWGAAIAGFVYKVLFFGDGWLSTALYVIMGWTAIGFIVQIVEALPGGCLMWIILGGVLYTSGVVFYMLDEKIEFCHFLWHLFVLAGSIAHFFAIYLYIAGMK</sequence>
<comment type="subcellular location">
    <subcellularLocation>
        <location evidence="1">Cell membrane</location>
        <topology evidence="1">Multi-pass membrane protein</topology>
    </subcellularLocation>
</comment>
<comment type="similarity">
    <text evidence="2">Belongs to the UPF0073 (Hly-III) family.</text>
</comment>
<feature type="transmembrane region" description="Helical" evidence="8">
    <location>
        <begin position="100"/>
        <end position="118"/>
    </location>
</feature>
<reference evidence="9" key="2">
    <citation type="submission" date="2020-09" db="EMBL/GenBank/DDBJ databases">
        <authorList>
            <person name="Sun Q."/>
            <person name="Zhou Y."/>
        </authorList>
    </citation>
    <scope>NUCLEOTIDE SEQUENCE</scope>
    <source>
        <strain evidence="9">CGMCC 1.15758</strain>
    </source>
</reference>
<dbReference type="GO" id="GO:0140911">
    <property type="term" value="F:pore-forming activity"/>
    <property type="evidence" value="ECO:0007669"/>
    <property type="project" value="InterPro"/>
</dbReference>
<evidence type="ECO:0000256" key="8">
    <source>
        <dbReference type="SAM" id="Phobius"/>
    </source>
</evidence>
<keyword evidence="6 8" id="KW-0472">Membrane</keyword>
<dbReference type="AlphaFoldDB" id="A0A8J3E7S4"/>
<proteinExistence type="inferred from homology"/>
<feature type="transmembrane region" description="Helical" evidence="8">
    <location>
        <begin position="33"/>
        <end position="54"/>
    </location>
</feature>
<dbReference type="GO" id="GO:0046872">
    <property type="term" value="F:metal ion binding"/>
    <property type="evidence" value="ECO:0007669"/>
    <property type="project" value="UniProtKB-KW"/>
</dbReference>
<evidence type="ECO:0000256" key="6">
    <source>
        <dbReference type="ARBA" id="ARBA00023136"/>
    </source>
</evidence>
<reference evidence="9" key="1">
    <citation type="journal article" date="2014" name="Int. J. Syst. Evol. Microbiol.">
        <title>Complete genome sequence of Corynebacterium casei LMG S-19264T (=DSM 44701T), isolated from a smear-ripened cheese.</title>
        <authorList>
            <consortium name="US DOE Joint Genome Institute (JGI-PGF)"/>
            <person name="Walter F."/>
            <person name="Albersmeier A."/>
            <person name="Kalinowski J."/>
            <person name="Ruckert C."/>
        </authorList>
    </citation>
    <scope>NUCLEOTIDE SEQUENCE</scope>
    <source>
        <strain evidence="9">CGMCC 1.15758</strain>
    </source>
</reference>
<keyword evidence="7" id="KW-0479">Metal-binding</keyword>